<evidence type="ECO:0000259" key="8">
    <source>
        <dbReference type="PROSITE" id="PS50850"/>
    </source>
</evidence>
<dbReference type="Proteomes" id="UP001144673">
    <property type="component" value="Chromosome 1"/>
</dbReference>
<evidence type="ECO:0000256" key="1">
    <source>
        <dbReference type="ARBA" id="ARBA00004141"/>
    </source>
</evidence>
<evidence type="ECO:0000256" key="5">
    <source>
        <dbReference type="ARBA" id="ARBA00023136"/>
    </source>
</evidence>
<dbReference type="InterPro" id="IPR020846">
    <property type="entry name" value="MFS_dom"/>
</dbReference>
<dbReference type="InterPro" id="IPR005829">
    <property type="entry name" value="Sugar_transporter_CS"/>
</dbReference>
<reference evidence="9" key="1">
    <citation type="journal article" date="2023" name="Access Microbiol">
        <title>De-novo genome assembly for Akanthomyces muscarius, a biocontrol agent of insect agricultural pests.</title>
        <authorList>
            <person name="Erdos Z."/>
            <person name="Studholme D.J."/>
            <person name="Raymond B."/>
            <person name="Sharma M."/>
        </authorList>
    </citation>
    <scope>NUCLEOTIDE SEQUENCE</scope>
    <source>
        <strain evidence="9">Ve6</strain>
    </source>
</reference>
<evidence type="ECO:0000313" key="9">
    <source>
        <dbReference type="EMBL" id="KAJ4163490.1"/>
    </source>
</evidence>
<keyword evidence="5 7" id="KW-0472">Membrane</keyword>
<evidence type="ECO:0000256" key="4">
    <source>
        <dbReference type="ARBA" id="ARBA00022989"/>
    </source>
</evidence>
<evidence type="ECO:0000256" key="7">
    <source>
        <dbReference type="SAM" id="Phobius"/>
    </source>
</evidence>
<evidence type="ECO:0000256" key="6">
    <source>
        <dbReference type="SAM" id="MobiDB-lite"/>
    </source>
</evidence>
<dbReference type="AlphaFoldDB" id="A0A9W8QM28"/>
<feature type="domain" description="Major facilitator superfamily (MFS) profile" evidence="8">
    <location>
        <begin position="36"/>
        <end position="309"/>
    </location>
</feature>
<feature type="transmembrane region" description="Helical" evidence="7">
    <location>
        <begin position="35"/>
        <end position="54"/>
    </location>
</feature>
<dbReference type="RefSeq" id="XP_056058405.1">
    <property type="nucleotide sequence ID" value="XM_056202892.1"/>
</dbReference>
<keyword evidence="4 7" id="KW-1133">Transmembrane helix</keyword>
<evidence type="ECO:0000256" key="3">
    <source>
        <dbReference type="ARBA" id="ARBA00022692"/>
    </source>
</evidence>
<gene>
    <name evidence="9" type="ORF">LMH87_005214</name>
</gene>
<proteinExistence type="predicted"/>
<accession>A0A9W8QM28</accession>
<name>A0A9W8QM28_AKAMU</name>
<dbReference type="GO" id="GO:0005886">
    <property type="term" value="C:plasma membrane"/>
    <property type="evidence" value="ECO:0007669"/>
    <property type="project" value="TreeGrafter"/>
</dbReference>
<keyword evidence="10" id="KW-1185">Reference proteome</keyword>
<feature type="region of interest" description="Disordered" evidence="6">
    <location>
        <begin position="1"/>
        <end position="23"/>
    </location>
</feature>
<dbReference type="InterPro" id="IPR011701">
    <property type="entry name" value="MFS"/>
</dbReference>
<dbReference type="PANTHER" id="PTHR23502:SF51">
    <property type="entry name" value="QUINIDINE RESISTANCE PROTEIN 1-RELATED"/>
    <property type="match status" value="1"/>
</dbReference>
<dbReference type="InterPro" id="IPR036259">
    <property type="entry name" value="MFS_trans_sf"/>
</dbReference>
<dbReference type="PROSITE" id="PS50850">
    <property type="entry name" value="MFS"/>
    <property type="match status" value="1"/>
</dbReference>
<comment type="caution">
    <text evidence="9">The sequence shown here is derived from an EMBL/GenBank/DDBJ whole genome shotgun (WGS) entry which is preliminary data.</text>
</comment>
<dbReference type="GO" id="GO:0022857">
    <property type="term" value="F:transmembrane transporter activity"/>
    <property type="evidence" value="ECO:0007669"/>
    <property type="project" value="InterPro"/>
</dbReference>
<dbReference type="KEGG" id="amus:LMH87_005214"/>
<evidence type="ECO:0000256" key="2">
    <source>
        <dbReference type="ARBA" id="ARBA00022448"/>
    </source>
</evidence>
<dbReference type="PANTHER" id="PTHR23502">
    <property type="entry name" value="MAJOR FACILITATOR SUPERFAMILY"/>
    <property type="match status" value="1"/>
</dbReference>
<dbReference type="PROSITE" id="PS00216">
    <property type="entry name" value="SUGAR_TRANSPORT_1"/>
    <property type="match status" value="1"/>
</dbReference>
<dbReference type="Gene3D" id="1.20.1720.10">
    <property type="entry name" value="Multidrug resistance protein D"/>
    <property type="match status" value="1"/>
</dbReference>
<dbReference type="GO" id="GO:0140115">
    <property type="term" value="P:export across plasma membrane"/>
    <property type="evidence" value="ECO:0007669"/>
    <property type="project" value="UniProtKB-ARBA"/>
</dbReference>
<comment type="subcellular location">
    <subcellularLocation>
        <location evidence="1">Membrane</location>
        <topology evidence="1">Multi-pass membrane protein</topology>
    </subcellularLocation>
</comment>
<dbReference type="Pfam" id="PF07690">
    <property type="entry name" value="MFS_1"/>
    <property type="match status" value="1"/>
</dbReference>
<sequence>MKEASTDTVTPAPDENAPEPTPPPFTVFTVNQRRWIIFLTAFAGMFSPMSSFIFYPAINSIAKGLNATVELVNLAVTTYMDVSGIVPALLGTAADKYGRRLVYIVALSIYLVANIGLVLQSSFPALLVLQMLQSAGSSGTISFGYGIIVDITTEDERGSYVGLMLVGPNVARPIGPILGGIMAAKLGLQWIFWLLAILGEFCLVRLVISLPETSRSVVGNGSIPPNGIYRSLIPMGKQERYQEKVEETIKKKEITLPNPLASLKILLSFRLSNVLVCDAIAYTWHASSIHLSEAKSSIAIMHKPPSATA</sequence>
<dbReference type="GeneID" id="80892373"/>
<keyword evidence="2" id="KW-0813">Transport</keyword>
<keyword evidence="3 7" id="KW-0812">Transmembrane</keyword>
<dbReference type="EMBL" id="JAJHUN010000001">
    <property type="protein sequence ID" value="KAJ4163490.1"/>
    <property type="molecule type" value="Genomic_DNA"/>
</dbReference>
<protein>
    <recommendedName>
        <fullName evidence="8">Major facilitator superfamily (MFS) profile domain-containing protein</fullName>
    </recommendedName>
</protein>
<feature type="transmembrane region" description="Helical" evidence="7">
    <location>
        <begin position="101"/>
        <end position="119"/>
    </location>
</feature>
<dbReference type="SUPFAM" id="SSF103473">
    <property type="entry name" value="MFS general substrate transporter"/>
    <property type="match status" value="1"/>
</dbReference>
<feature type="transmembrane region" description="Helical" evidence="7">
    <location>
        <begin position="190"/>
        <end position="208"/>
    </location>
</feature>
<organism evidence="9 10">
    <name type="scientific">Akanthomyces muscarius</name>
    <name type="common">Entomopathogenic fungus</name>
    <name type="synonym">Lecanicillium muscarium</name>
    <dbReference type="NCBI Taxonomy" id="2231603"/>
    <lineage>
        <taxon>Eukaryota</taxon>
        <taxon>Fungi</taxon>
        <taxon>Dikarya</taxon>
        <taxon>Ascomycota</taxon>
        <taxon>Pezizomycotina</taxon>
        <taxon>Sordariomycetes</taxon>
        <taxon>Hypocreomycetidae</taxon>
        <taxon>Hypocreales</taxon>
        <taxon>Cordycipitaceae</taxon>
        <taxon>Akanthomyces</taxon>
    </lineage>
</organism>
<feature type="transmembrane region" description="Helical" evidence="7">
    <location>
        <begin position="74"/>
        <end position="94"/>
    </location>
</feature>
<dbReference type="GO" id="GO:0042908">
    <property type="term" value="P:xenobiotic transport"/>
    <property type="evidence" value="ECO:0007669"/>
    <property type="project" value="UniProtKB-ARBA"/>
</dbReference>
<evidence type="ECO:0000313" key="10">
    <source>
        <dbReference type="Proteomes" id="UP001144673"/>
    </source>
</evidence>
<dbReference type="FunFam" id="1.20.1720.10:FF:000009">
    <property type="entry name" value="MFS multidrug transporter"/>
    <property type="match status" value="1"/>
</dbReference>